<dbReference type="EMBL" id="JBEUWX010000002">
    <property type="protein sequence ID" value="MFA9949825.1"/>
    <property type="molecule type" value="Genomic_DNA"/>
</dbReference>
<name>A0ABV4UDX0_9RHOO</name>
<gene>
    <name evidence="2" type="ORF">ABCS64_05690</name>
</gene>
<protein>
    <submittedName>
        <fullName evidence="2">tRNA threonylcarbamoyladenosine dehydratase</fullName>
    </submittedName>
</protein>
<dbReference type="Gene3D" id="3.40.50.720">
    <property type="entry name" value="NAD(P)-binding Rossmann-like Domain"/>
    <property type="match status" value="1"/>
</dbReference>
<reference evidence="3" key="1">
    <citation type="submission" date="2024-06" db="EMBL/GenBank/DDBJ databases">
        <title>Radixoralia hellwigii gen. nov., sp nov., isolated from a root canal in the human oral cavity.</title>
        <authorList>
            <person name="Bartsch S."/>
            <person name="Wittmer A."/>
            <person name="Schulz A.-K."/>
            <person name="Neumann-Schaal M."/>
            <person name="Wolf J."/>
            <person name="Gronow S."/>
            <person name="Tennert C."/>
            <person name="Haecker G."/>
            <person name="Cieplik F."/>
            <person name="Al-Ahmad A."/>
        </authorList>
    </citation>
    <scope>NUCLEOTIDE SEQUENCE [LARGE SCALE GENOMIC DNA]</scope>
    <source>
        <strain evidence="3">Wk13</strain>
    </source>
</reference>
<dbReference type="RefSeq" id="WP_418891891.1">
    <property type="nucleotide sequence ID" value="NZ_JBEUWX010000002.1"/>
</dbReference>
<dbReference type="SUPFAM" id="SSF69572">
    <property type="entry name" value="Activating enzymes of the ubiquitin-like proteins"/>
    <property type="match status" value="1"/>
</dbReference>
<dbReference type="InterPro" id="IPR035985">
    <property type="entry name" value="Ubiquitin-activating_enz"/>
</dbReference>
<dbReference type="CDD" id="cd00755">
    <property type="entry name" value="YgdL_like"/>
    <property type="match status" value="1"/>
</dbReference>
<proteinExistence type="predicted"/>
<dbReference type="PANTHER" id="PTHR43267:SF1">
    <property type="entry name" value="TRNA THREONYLCARBAMOYLADENOSINE DEHYDRATASE"/>
    <property type="match status" value="1"/>
</dbReference>
<dbReference type="Pfam" id="PF00899">
    <property type="entry name" value="ThiF"/>
    <property type="match status" value="1"/>
</dbReference>
<organism evidence="2 3">
    <name type="scientific">Dentiradicibacter hellwigii</name>
    <dbReference type="NCBI Taxonomy" id="3149053"/>
    <lineage>
        <taxon>Bacteria</taxon>
        <taxon>Pseudomonadati</taxon>
        <taxon>Pseudomonadota</taxon>
        <taxon>Betaproteobacteria</taxon>
        <taxon>Rhodocyclales</taxon>
        <taxon>Rhodocyclaceae</taxon>
        <taxon>Dentiradicibacter</taxon>
    </lineage>
</organism>
<evidence type="ECO:0000313" key="2">
    <source>
        <dbReference type="EMBL" id="MFA9949825.1"/>
    </source>
</evidence>
<dbReference type="Proteomes" id="UP001574673">
    <property type="component" value="Unassembled WGS sequence"/>
</dbReference>
<keyword evidence="3" id="KW-1185">Reference proteome</keyword>
<accession>A0ABV4UDX0</accession>
<comment type="caution">
    <text evidence="2">The sequence shown here is derived from an EMBL/GenBank/DDBJ whole genome shotgun (WGS) entry which is preliminary data.</text>
</comment>
<evidence type="ECO:0000259" key="1">
    <source>
        <dbReference type="Pfam" id="PF00899"/>
    </source>
</evidence>
<sequence>MSNDSLNDAEDIDRSRRFGGIRRLYGDTAFKHLENAHVCIIGIGGVGSWAAEALARSAVGRITLIDLDMVAESNVNRQIHALTGIFGQAKTSAMAKRIRAINPACQIHEIEDFITQDNFNTVLDKGFNCVIDAIDQVRMKAAMIAWCLNRGISIITAGGAGGQTDPTRIQIADLSRTIQDPLLSKVRARLRKEYGFPREVKKKFGVRAIFSTEPVRHPENSMACENTPTLSGLHCAGYGSSVCVTASFGFFAAAEALRQLATTSRVSSHTPSP</sequence>
<feature type="domain" description="THIF-type NAD/FAD binding fold" evidence="1">
    <location>
        <begin position="24"/>
        <end position="263"/>
    </location>
</feature>
<evidence type="ECO:0000313" key="3">
    <source>
        <dbReference type="Proteomes" id="UP001574673"/>
    </source>
</evidence>
<dbReference type="InterPro" id="IPR045886">
    <property type="entry name" value="ThiF/MoeB/HesA"/>
</dbReference>
<dbReference type="InterPro" id="IPR000594">
    <property type="entry name" value="ThiF_NAD_FAD-bd"/>
</dbReference>
<dbReference type="PANTHER" id="PTHR43267">
    <property type="entry name" value="TRNA THREONYLCARBAMOYLADENOSINE DEHYDRATASE"/>
    <property type="match status" value="1"/>
</dbReference>